<comment type="caution">
    <text evidence="6">The sequence shown here is derived from an EMBL/GenBank/DDBJ whole genome shotgun (WGS) entry which is preliminary data.</text>
</comment>
<evidence type="ECO:0000256" key="2">
    <source>
        <dbReference type="ARBA" id="ARBA00010742"/>
    </source>
</evidence>
<dbReference type="Proteomes" id="UP001589870">
    <property type="component" value="Unassembled WGS sequence"/>
</dbReference>
<accession>A0ABV6U903</accession>
<dbReference type="EMBL" id="JBHMQT010000038">
    <property type="protein sequence ID" value="MFC0864206.1"/>
    <property type="molecule type" value="Genomic_DNA"/>
</dbReference>
<evidence type="ECO:0000256" key="4">
    <source>
        <dbReference type="SAM" id="SignalP"/>
    </source>
</evidence>
<protein>
    <submittedName>
        <fullName evidence="6">ABC transporter substrate-binding protein</fullName>
    </submittedName>
</protein>
<dbReference type="RefSeq" id="WP_394302336.1">
    <property type="nucleotide sequence ID" value="NZ_JBHMQT010000038.1"/>
</dbReference>
<gene>
    <name evidence="6" type="ORF">ACFHYQ_18075</name>
</gene>
<evidence type="ECO:0000259" key="5">
    <source>
        <dbReference type="Pfam" id="PF09084"/>
    </source>
</evidence>
<dbReference type="PANTHER" id="PTHR30024:SF47">
    <property type="entry name" value="TAURINE-BINDING PERIPLASMIC PROTEIN"/>
    <property type="match status" value="1"/>
</dbReference>
<comment type="similarity">
    <text evidence="2">Belongs to the bacterial solute-binding protein SsuA/TauA family.</text>
</comment>
<dbReference type="PANTHER" id="PTHR30024">
    <property type="entry name" value="ALIPHATIC SULFONATES-BINDING PROTEIN-RELATED"/>
    <property type="match status" value="1"/>
</dbReference>
<dbReference type="InterPro" id="IPR015168">
    <property type="entry name" value="SsuA/THI5"/>
</dbReference>
<reference evidence="6 7" key="1">
    <citation type="submission" date="2024-09" db="EMBL/GenBank/DDBJ databases">
        <authorList>
            <person name="Sun Q."/>
            <person name="Mori K."/>
        </authorList>
    </citation>
    <scope>NUCLEOTIDE SEQUENCE [LARGE SCALE GENOMIC DNA]</scope>
    <source>
        <strain evidence="6 7">TBRC 1851</strain>
    </source>
</reference>
<proteinExistence type="inferred from homology"/>
<sequence>MHRSSSTSLSTSLRTSLLAAVLLLVAAACGSTGTDASGKDGSGKDKVDAGVISIVDTAPIHLGKAKGFFDKQNIDLTITPVQGGAASVSGVVSGQFQFAFANITSLLAARDQGLDLKVVANGNSSTGEQGKDFSAVLVKPDSPIKTAADLAGKTVSVNQLKNIGDTTIRASVRKAGGDPSQLKFVELPFPDAPAALQNGRVDAIWVVEPFVTQAISQGARPVAWNFADAAPNLTVAMYFTSGKTDPDLVKRFTAAMNESLEYAQQHPDESRDILKTYTKIDADLIAKITLPKWPTTVDRDSIQTIADDALADGVLKSKVDVAALLS</sequence>
<dbReference type="Pfam" id="PF09084">
    <property type="entry name" value="NMT1"/>
    <property type="match status" value="1"/>
</dbReference>
<name>A0ABV6U903_9ACTN</name>
<feature type="domain" description="SsuA/THI5-like" evidence="5">
    <location>
        <begin position="56"/>
        <end position="269"/>
    </location>
</feature>
<evidence type="ECO:0000313" key="6">
    <source>
        <dbReference type="EMBL" id="MFC0864206.1"/>
    </source>
</evidence>
<keyword evidence="7" id="KW-1185">Reference proteome</keyword>
<evidence type="ECO:0000256" key="1">
    <source>
        <dbReference type="ARBA" id="ARBA00004418"/>
    </source>
</evidence>
<feature type="chain" id="PRO_5045966002" evidence="4">
    <location>
        <begin position="20"/>
        <end position="326"/>
    </location>
</feature>
<dbReference type="Gene3D" id="3.40.190.10">
    <property type="entry name" value="Periplasmic binding protein-like II"/>
    <property type="match status" value="2"/>
</dbReference>
<dbReference type="SUPFAM" id="SSF53850">
    <property type="entry name" value="Periplasmic binding protein-like II"/>
    <property type="match status" value="1"/>
</dbReference>
<dbReference type="PROSITE" id="PS51257">
    <property type="entry name" value="PROKAR_LIPOPROTEIN"/>
    <property type="match status" value="1"/>
</dbReference>
<organism evidence="6 7">
    <name type="scientific">Sphaerimonospora cavernae</name>
    <dbReference type="NCBI Taxonomy" id="1740611"/>
    <lineage>
        <taxon>Bacteria</taxon>
        <taxon>Bacillati</taxon>
        <taxon>Actinomycetota</taxon>
        <taxon>Actinomycetes</taxon>
        <taxon>Streptosporangiales</taxon>
        <taxon>Streptosporangiaceae</taxon>
        <taxon>Sphaerimonospora</taxon>
    </lineage>
</organism>
<evidence type="ECO:0000313" key="7">
    <source>
        <dbReference type="Proteomes" id="UP001589870"/>
    </source>
</evidence>
<keyword evidence="3 4" id="KW-0732">Signal</keyword>
<comment type="subcellular location">
    <subcellularLocation>
        <location evidence="1">Periplasm</location>
    </subcellularLocation>
</comment>
<feature type="signal peptide" evidence="4">
    <location>
        <begin position="1"/>
        <end position="19"/>
    </location>
</feature>
<evidence type="ECO:0000256" key="3">
    <source>
        <dbReference type="ARBA" id="ARBA00022729"/>
    </source>
</evidence>